<dbReference type="EMBL" id="JACGCM010002747">
    <property type="protein sequence ID" value="KAF6136340.1"/>
    <property type="molecule type" value="Genomic_DNA"/>
</dbReference>
<keyword evidence="1" id="KW-0472">Membrane</keyword>
<dbReference type="OrthoDB" id="1900731at2759"/>
<organism evidence="2 3">
    <name type="scientific">Kingdonia uniflora</name>
    <dbReference type="NCBI Taxonomy" id="39325"/>
    <lineage>
        <taxon>Eukaryota</taxon>
        <taxon>Viridiplantae</taxon>
        <taxon>Streptophyta</taxon>
        <taxon>Embryophyta</taxon>
        <taxon>Tracheophyta</taxon>
        <taxon>Spermatophyta</taxon>
        <taxon>Magnoliopsida</taxon>
        <taxon>Ranunculales</taxon>
        <taxon>Circaeasteraceae</taxon>
        <taxon>Kingdonia</taxon>
    </lineage>
</organism>
<reference evidence="2 3" key="1">
    <citation type="journal article" date="2020" name="IScience">
        <title>Genome Sequencing of the Endangered Kingdonia uniflora (Circaeasteraceae, Ranunculales) Reveals Potential Mechanisms of Evolutionary Specialization.</title>
        <authorList>
            <person name="Sun Y."/>
            <person name="Deng T."/>
            <person name="Zhang A."/>
            <person name="Moore M.J."/>
            <person name="Landis J.B."/>
            <person name="Lin N."/>
            <person name="Zhang H."/>
            <person name="Zhang X."/>
            <person name="Huang J."/>
            <person name="Zhang X."/>
            <person name="Sun H."/>
            <person name="Wang H."/>
        </authorList>
    </citation>
    <scope>NUCLEOTIDE SEQUENCE [LARGE SCALE GENOMIC DNA]</scope>
    <source>
        <strain evidence="2">TB1705</strain>
        <tissue evidence="2">Leaf</tissue>
    </source>
</reference>
<keyword evidence="1" id="KW-1133">Transmembrane helix</keyword>
<comment type="caution">
    <text evidence="2">The sequence shown here is derived from an EMBL/GenBank/DDBJ whole genome shotgun (WGS) entry which is preliminary data.</text>
</comment>
<dbReference type="AlphaFoldDB" id="A0A7J7L127"/>
<keyword evidence="1" id="KW-0812">Transmembrane</keyword>
<accession>A0A7J7L127</accession>
<dbReference type="PANTHER" id="PTHR36797">
    <property type="entry name" value="OS01G0258600 PROTEIN"/>
    <property type="match status" value="1"/>
</dbReference>
<keyword evidence="3" id="KW-1185">Reference proteome</keyword>
<evidence type="ECO:0000313" key="2">
    <source>
        <dbReference type="EMBL" id="KAF6136340.1"/>
    </source>
</evidence>
<proteinExistence type="predicted"/>
<sequence length="187" mass="20515">MGSEEPKDVLKGVDWKAVSGGDEFSNNGVSTSTSTSISGSPVIKKRLPRKLRQIPEYYFLPRRSLPVTMAIYGSCIAAGIGAGMVVEVWTKKKIEEDGGVVWELKSVSWRLTVKWGKEGVDYEDCGCSSPFICDVETQPACSTNSAAIFPPVAFREDLTMFQKNIPKVCDYSVAGEPYLEDLITCEL</sequence>
<dbReference type="PANTHER" id="PTHR36797:SF3">
    <property type="entry name" value="OS01G0258600 PROTEIN"/>
    <property type="match status" value="1"/>
</dbReference>
<name>A0A7J7L127_9MAGN</name>
<gene>
    <name evidence="2" type="ORF">GIB67_043057</name>
</gene>
<feature type="transmembrane region" description="Helical" evidence="1">
    <location>
        <begin position="69"/>
        <end position="89"/>
    </location>
</feature>
<evidence type="ECO:0000313" key="3">
    <source>
        <dbReference type="Proteomes" id="UP000541444"/>
    </source>
</evidence>
<protein>
    <submittedName>
        <fullName evidence="2">Uncharacterized protein</fullName>
    </submittedName>
</protein>
<evidence type="ECO:0000256" key="1">
    <source>
        <dbReference type="SAM" id="Phobius"/>
    </source>
</evidence>
<dbReference type="Proteomes" id="UP000541444">
    <property type="component" value="Unassembled WGS sequence"/>
</dbReference>